<feature type="transmembrane region" description="Helical" evidence="7">
    <location>
        <begin position="57"/>
        <end position="75"/>
    </location>
</feature>
<evidence type="ECO:0000313" key="10">
    <source>
        <dbReference type="Proteomes" id="UP000198693"/>
    </source>
</evidence>
<evidence type="ECO:0000256" key="3">
    <source>
        <dbReference type="ARBA" id="ARBA00022679"/>
    </source>
</evidence>
<dbReference type="Pfam" id="PF02397">
    <property type="entry name" value="Bac_transf"/>
    <property type="match status" value="1"/>
</dbReference>
<organism evidence="9 10">
    <name type="scientific">Halomonas korlensis</name>
    <dbReference type="NCBI Taxonomy" id="463301"/>
    <lineage>
        <taxon>Bacteria</taxon>
        <taxon>Pseudomonadati</taxon>
        <taxon>Pseudomonadota</taxon>
        <taxon>Gammaproteobacteria</taxon>
        <taxon>Oceanospirillales</taxon>
        <taxon>Halomonadaceae</taxon>
        <taxon>Halomonas</taxon>
    </lineage>
</organism>
<evidence type="ECO:0000256" key="5">
    <source>
        <dbReference type="ARBA" id="ARBA00022989"/>
    </source>
</evidence>
<name>A0A1I7F8G4_9GAMM</name>
<feature type="transmembrane region" description="Helical" evidence="7">
    <location>
        <begin position="246"/>
        <end position="267"/>
    </location>
</feature>
<comment type="subcellular location">
    <subcellularLocation>
        <location evidence="1">Membrane</location>
        <topology evidence="1">Multi-pass membrane protein</topology>
    </subcellularLocation>
</comment>
<dbReference type="GO" id="GO:0016780">
    <property type="term" value="F:phosphotransferase activity, for other substituted phosphate groups"/>
    <property type="evidence" value="ECO:0007669"/>
    <property type="project" value="TreeGrafter"/>
</dbReference>
<feature type="transmembrane region" description="Helical" evidence="7">
    <location>
        <begin position="27"/>
        <end position="45"/>
    </location>
</feature>
<keyword evidence="3 9" id="KW-0808">Transferase</keyword>
<accession>A0A1I7F8G4</accession>
<keyword evidence="4 7" id="KW-0812">Transmembrane</keyword>
<dbReference type="GO" id="GO:0016020">
    <property type="term" value="C:membrane"/>
    <property type="evidence" value="ECO:0007669"/>
    <property type="project" value="UniProtKB-SubCell"/>
</dbReference>
<evidence type="ECO:0000259" key="8">
    <source>
        <dbReference type="Pfam" id="PF02397"/>
    </source>
</evidence>
<proteinExistence type="inferred from homology"/>
<reference evidence="10" key="1">
    <citation type="submission" date="2016-10" db="EMBL/GenBank/DDBJ databases">
        <authorList>
            <person name="Varghese N."/>
            <person name="Submissions S."/>
        </authorList>
    </citation>
    <scope>NUCLEOTIDE SEQUENCE [LARGE SCALE GENOMIC DNA]</scope>
    <source>
        <strain evidence="10">CGMCC 1.6981</strain>
    </source>
</reference>
<evidence type="ECO:0000256" key="1">
    <source>
        <dbReference type="ARBA" id="ARBA00004141"/>
    </source>
</evidence>
<keyword evidence="5 7" id="KW-1133">Transmembrane helix</keyword>
<evidence type="ECO:0000313" key="9">
    <source>
        <dbReference type="EMBL" id="SFU32488.1"/>
    </source>
</evidence>
<feature type="transmembrane region" description="Helical" evidence="7">
    <location>
        <begin position="116"/>
        <end position="135"/>
    </location>
</feature>
<dbReference type="RefSeq" id="WP_245784115.1">
    <property type="nucleotide sequence ID" value="NZ_FPBP01000001.1"/>
</dbReference>
<sequence>MASITSYLPMQRRNSQFFKRLILSRKLQLLLGFFLTVLLPALFIWDEALWNIADAAHWTTFFAITLAYGGTLSILQRLSRLPGARGYLLSIPVTSVCFAIPFVLFNFITIEPNETLYLASYLLTALSSTAGYWIAQNYHQLKLAVVPFGKAPSLCQIGNVKWHSLDMPSLGELRVDGVVADLHADLPPEWERFLADCTLHRIPVYHATTTYEWLTGRVRLGHLYENRYGSLQPDEGYEVLKRCLDLLTVLLTLPLTLPLMAITTVVICLESPGAVIFTQQRMGFQCRPFTVYKFRSMFINQQGMGYTENNEDPRITRVGKVIRKYRVDELPQLFNVLKGDMSLIGPRPESMDLANWYHRDVPFFHYRHVVRPGISGWAQVEQGYAAEVDGMNQKLEYDFYYIKNISFWLDLLIVIRTIRTVLTGFGSR</sequence>
<evidence type="ECO:0000256" key="2">
    <source>
        <dbReference type="ARBA" id="ARBA00006464"/>
    </source>
</evidence>
<comment type="similarity">
    <text evidence="2">Belongs to the bacterial sugar transferase family.</text>
</comment>
<dbReference type="EMBL" id="FPBP01000001">
    <property type="protein sequence ID" value="SFU32488.1"/>
    <property type="molecule type" value="Genomic_DNA"/>
</dbReference>
<evidence type="ECO:0000256" key="4">
    <source>
        <dbReference type="ARBA" id="ARBA00022692"/>
    </source>
</evidence>
<keyword evidence="10" id="KW-1185">Reference proteome</keyword>
<feature type="domain" description="Bacterial sugar transferase" evidence="8">
    <location>
        <begin position="241"/>
        <end position="422"/>
    </location>
</feature>
<dbReference type="STRING" id="463301.SAMN04487955_101306"/>
<evidence type="ECO:0000256" key="6">
    <source>
        <dbReference type="ARBA" id="ARBA00023136"/>
    </source>
</evidence>
<feature type="transmembrane region" description="Helical" evidence="7">
    <location>
        <begin position="87"/>
        <end position="110"/>
    </location>
</feature>
<keyword evidence="6 7" id="KW-0472">Membrane</keyword>
<protein>
    <submittedName>
        <fullName evidence="9">Exopolysaccharide biosynthesis polyprenyl glycosylphosphotransferase</fullName>
    </submittedName>
</protein>
<dbReference type="PANTHER" id="PTHR30576">
    <property type="entry name" value="COLANIC BIOSYNTHESIS UDP-GLUCOSE LIPID CARRIER TRANSFERASE"/>
    <property type="match status" value="1"/>
</dbReference>
<dbReference type="NCBIfam" id="TIGR03025">
    <property type="entry name" value="EPS_sugtrans"/>
    <property type="match status" value="1"/>
</dbReference>
<dbReference type="PANTHER" id="PTHR30576:SF0">
    <property type="entry name" value="UNDECAPRENYL-PHOSPHATE N-ACETYLGALACTOSAMINYL 1-PHOSPHATE TRANSFERASE-RELATED"/>
    <property type="match status" value="1"/>
</dbReference>
<dbReference type="InterPro" id="IPR003362">
    <property type="entry name" value="Bact_transf"/>
</dbReference>
<dbReference type="Proteomes" id="UP000198693">
    <property type="component" value="Unassembled WGS sequence"/>
</dbReference>
<dbReference type="InterPro" id="IPR017475">
    <property type="entry name" value="EPS_sugar_tfrase"/>
</dbReference>
<dbReference type="AlphaFoldDB" id="A0A1I7F8G4"/>
<evidence type="ECO:0000256" key="7">
    <source>
        <dbReference type="SAM" id="Phobius"/>
    </source>
</evidence>
<gene>
    <name evidence="9" type="ORF">SAMN04487955_101306</name>
</gene>